<evidence type="ECO:0000313" key="2">
    <source>
        <dbReference type="EMBL" id="CAK9035865.1"/>
    </source>
</evidence>
<sequence>METMLDESLNGMKVNMAQRILANDSSRTEKKDKKKKKSKKKKSSSSSSSEPAEHDSPEFLQELALQLSLKPKHLRLKDLLKYEDLAADARLFTIALLLFESQEQVAFIVASPDPALPGVSVLDLFEMGGEMLALRHREGSKLKASADKSQRSSEKSMAVQIETVAESTWKKRLLQLLQTLADKNGKTTIVQFDSLAALRKSICHKVQGRLKSDSTLSAEISKKVSELKGQASKEMDKFNQSLSSRGSVGDYFKKKKESGKKESGTKRKKCHRTGKEKKRARSSSSKGSSKSRKTRDEEKSPDGSDEEAGSGKSDSDATTLHMSDFLPGGKLNPRLPSGDDDSDLFRGQSERFTPENAKRSAAHISDELLEMLAEPIHAHFKSQSET</sequence>
<feature type="compositionally biased region" description="Basic and acidic residues" evidence="1">
    <location>
        <begin position="348"/>
        <end position="358"/>
    </location>
</feature>
<evidence type="ECO:0000313" key="3">
    <source>
        <dbReference type="Proteomes" id="UP001642464"/>
    </source>
</evidence>
<keyword evidence="3" id="KW-1185">Reference proteome</keyword>
<reference evidence="2 3" key="1">
    <citation type="submission" date="2024-02" db="EMBL/GenBank/DDBJ databases">
        <authorList>
            <person name="Chen Y."/>
            <person name="Shah S."/>
            <person name="Dougan E. K."/>
            <person name="Thang M."/>
            <person name="Chan C."/>
        </authorList>
    </citation>
    <scope>NUCLEOTIDE SEQUENCE [LARGE SCALE GENOMIC DNA]</scope>
</reference>
<evidence type="ECO:0000256" key="1">
    <source>
        <dbReference type="SAM" id="MobiDB-lite"/>
    </source>
</evidence>
<feature type="compositionally biased region" description="Basic residues" evidence="1">
    <location>
        <begin position="32"/>
        <end position="43"/>
    </location>
</feature>
<gene>
    <name evidence="2" type="ORF">SCF082_LOCUS21491</name>
</gene>
<name>A0ABP0L9R7_9DINO</name>
<feature type="region of interest" description="Disordered" evidence="1">
    <location>
        <begin position="225"/>
        <end position="360"/>
    </location>
</feature>
<feature type="compositionally biased region" description="Basic residues" evidence="1">
    <location>
        <begin position="266"/>
        <end position="281"/>
    </location>
</feature>
<comment type="caution">
    <text evidence="2">The sequence shown here is derived from an EMBL/GenBank/DDBJ whole genome shotgun (WGS) entry which is preliminary data.</text>
</comment>
<feature type="compositionally biased region" description="Basic and acidic residues" evidence="1">
    <location>
        <begin position="225"/>
        <end position="237"/>
    </location>
</feature>
<accession>A0ABP0L9R7</accession>
<dbReference type="EMBL" id="CAXAMM010015247">
    <property type="protein sequence ID" value="CAK9035865.1"/>
    <property type="molecule type" value="Genomic_DNA"/>
</dbReference>
<protein>
    <submittedName>
        <fullName evidence="2">Uncharacterized protein</fullName>
    </submittedName>
</protein>
<organism evidence="2 3">
    <name type="scientific">Durusdinium trenchii</name>
    <dbReference type="NCBI Taxonomy" id="1381693"/>
    <lineage>
        <taxon>Eukaryota</taxon>
        <taxon>Sar</taxon>
        <taxon>Alveolata</taxon>
        <taxon>Dinophyceae</taxon>
        <taxon>Suessiales</taxon>
        <taxon>Symbiodiniaceae</taxon>
        <taxon>Durusdinium</taxon>
    </lineage>
</organism>
<dbReference type="Proteomes" id="UP001642464">
    <property type="component" value="Unassembled WGS sequence"/>
</dbReference>
<proteinExistence type="predicted"/>
<feature type="region of interest" description="Disordered" evidence="1">
    <location>
        <begin position="16"/>
        <end position="57"/>
    </location>
</feature>